<sequence length="67" mass="7614">MLSLGVNMILNEILKLYPSGYFINRVVTKDTKLGDLCLPSGMHFLLGTILLHNDIEIWEDDAMDFQS</sequence>
<keyword evidence="12" id="KW-1185">Reference proteome</keyword>
<reference evidence="11" key="1">
    <citation type="journal article" date="2012" name="Nature">
        <title>The tomato genome sequence provides insights into fleshy fruit evolution.</title>
        <authorList>
            <consortium name="Tomato Genome Consortium"/>
        </authorList>
    </citation>
    <scope>NUCLEOTIDE SEQUENCE [LARGE SCALE GENOMIC DNA]</scope>
    <source>
        <strain evidence="11">cv. Heinz 1706</strain>
    </source>
</reference>
<comment type="subcellular location">
    <subcellularLocation>
        <location evidence="1">Membrane</location>
    </subcellularLocation>
</comment>
<comment type="similarity">
    <text evidence="2">Belongs to the cytochrome P450 family.</text>
</comment>
<dbReference type="PANTHER" id="PTHR24282:SF175">
    <property type="entry name" value="CYTOCHROME P450 CYP72A219-LIKE"/>
    <property type="match status" value="1"/>
</dbReference>
<dbReference type="Pfam" id="PF00067">
    <property type="entry name" value="p450"/>
    <property type="match status" value="1"/>
</dbReference>
<evidence type="ECO:0000313" key="12">
    <source>
        <dbReference type="Proteomes" id="UP000004994"/>
    </source>
</evidence>
<dbReference type="Proteomes" id="UP000004994">
    <property type="component" value="Chromosome 10"/>
</dbReference>
<evidence type="ECO:0000256" key="6">
    <source>
        <dbReference type="ARBA" id="ARBA00022989"/>
    </source>
</evidence>
<dbReference type="InterPro" id="IPR036396">
    <property type="entry name" value="Cyt_P450_sf"/>
</dbReference>
<protein>
    <submittedName>
        <fullName evidence="11">Uncharacterized protein</fullName>
    </submittedName>
</protein>
<keyword evidence="10" id="KW-0472">Membrane</keyword>
<evidence type="ECO:0000256" key="9">
    <source>
        <dbReference type="ARBA" id="ARBA00023033"/>
    </source>
</evidence>
<evidence type="ECO:0000256" key="3">
    <source>
        <dbReference type="ARBA" id="ARBA00022617"/>
    </source>
</evidence>
<accession>A0A3Q7IAZ6</accession>
<keyword evidence="3" id="KW-0349">Heme</keyword>
<evidence type="ECO:0000256" key="5">
    <source>
        <dbReference type="ARBA" id="ARBA00022723"/>
    </source>
</evidence>
<evidence type="ECO:0000313" key="11">
    <source>
        <dbReference type="EnsemblPlants" id="Solyc10g007905.1.1"/>
    </source>
</evidence>
<keyword evidence="5" id="KW-0479">Metal-binding</keyword>
<evidence type="ECO:0000256" key="7">
    <source>
        <dbReference type="ARBA" id="ARBA00023002"/>
    </source>
</evidence>
<dbReference type="PANTHER" id="PTHR24282">
    <property type="entry name" value="CYTOCHROME P450 FAMILY MEMBER"/>
    <property type="match status" value="1"/>
</dbReference>
<reference evidence="11" key="2">
    <citation type="submission" date="2019-01" db="UniProtKB">
        <authorList>
            <consortium name="EnsemblPlants"/>
        </authorList>
    </citation>
    <scope>IDENTIFICATION</scope>
    <source>
        <strain evidence="11">cv. Heinz 1706</strain>
    </source>
</reference>
<evidence type="ECO:0000256" key="1">
    <source>
        <dbReference type="ARBA" id="ARBA00004370"/>
    </source>
</evidence>
<name>A0A3Q7IAZ6_SOLLC</name>
<dbReference type="GO" id="GO:0016705">
    <property type="term" value="F:oxidoreductase activity, acting on paired donors, with incorporation or reduction of molecular oxygen"/>
    <property type="evidence" value="ECO:0007669"/>
    <property type="project" value="InterPro"/>
</dbReference>
<evidence type="ECO:0000256" key="8">
    <source>
        <dbReference type="ARBA" id="ARBA00023004"/>
    </source>
</evidence>
<dbReference type="GO" id="GO:0005506">
    <property type="term" value="F:iron ion binding"/>
    <property type="evidence" value="ECO:0007669"/>
    <property type="project" value="InterPro"/>
</dbReference>
<dbReference type="AlphaFoldDB" id="A0A3Q7IAZ6"/>
<keyword evidence="6" id="KW-1133">Transmembrane helix</keyword>
<evidence type="ECO:0000256" key="2">
    <source>
        <dbReference type="ARBA" id="ARBA00010617"/>
    </source>
</evidence>
<dbReference type="InterPro" id="IPR050665">
    <property type="entry name" value="Cytochrome_P450_Monooxygen"/>
</dbReference>
<dbReference type="InterPro" id="IPR001128">
    <property type="entry name" value="Cyt_P450"/>
</dbReference>
<proteinExistence type="inferred from homology"/>
<evidence type="ECO:0000256" key="4">
    <source>
        <dbReference type="ARBA" id="ARBA00022692"/>
    </source>
</evidence>
<keyword evidence="9" id="KW-0503">Monooxygenase</keyword>
<dbReference type="GO" id="GO:0020037">
    <property type="term" value="F:heme binding"/>
    <property type="evidence" value="ECO:0007669"/>
    <property type="project" value="InterPro"/>
</dbReference>
<dbReference type="GO" id="GO:0004497">
    <property type="term" value="F:monooxygenase activity"/>
    <property type="evidence" value="ECO:0007669"/>
    <property type="project" value="UniProtKB-KW"/>
</dbReference>
<keyword evidence="7" id="KW-0560">Oxidoreductase</keyword>
<dbReference type="STRING" id="4081.A0A3Q7IAZ6"/>
<dbReference type="Gramene" id="Solyc10g007905.1.1">
    <property type="protein sequence ID" value="Solyc10g007905.1.1"/>
    <property type="gene ID" value="Solyc10g007905.1"/>
</dbReference>
<keyword evidence="4" id="KW-0812">Transmembrane</keyword>
<dbReference type="Gene3D" id="1.10.630.10">
    <property type="entry name" value="Cytochrome P450"/>
    <property type="match status" value="1"/>
</dbReference>
<keyword evidence="8" id="KW-0408">Iron</keyword>
<dbReference type="InParanoid" id="A0A3Q7IAZ6"/>
<dbReference type="SUPFAM" id="SSF48264">
    <property type="entry name" value="Cytochrome P450"/>
    <property type="match status" value="1"/>
</dbReference>
<dbReference type="EnsemblPlants" id="Solyc10g007905.1.1">
    <property type="protein sequence ID" value="Solyc10g007905.1.1"/>
    <property type="gene ID" value="Solyc10g007905.1"/>
</dbReference>
<dbReference type="GO" id="GO:0016020">
    <property type="term" value="C:membrane"/>
    <property type="evidence" value="ECO:0007669"/>
    <property type="project" value="UniProtKB-SubCell"/>
</dbReference>
<evidence type="ECO:0000256" key="10">
    <source>
        <dbReference type="ARBA" id="ARBA00023136"/>
    </source>
</evidence>
<organism evidence="11">
    <name type="scientific">Solanum lycopersicum</name>
    <name type="common">Tomato</name>
    <name type="synonym">Lycopersicon esculentum</name>
    <dbReference type="NCBI Taxonomy" id="4081"/>
    <lineage>
        <taxon>Eukaryota</taxon>
        <taxon>Viridiplantae</taxon>
        <taxon>Streptophyta</taxon>
        <taxon>Embryophyta</taxon>
        <taxon>Tracheophyta</taxon>
        <taxon>Spermatophyta</taxon>
        <taxon>Magnoliopsida</taxon>
        <taxon>eudicotyledons</taxon>
        <taxon>Gunneridae</taxon>
        <taxon>Pentapetalae</taxon>
        <taxon>asterids</taxon>
        <taxon>lamiids</taxon>
        <taxon>Solanales</taxon>
        <taxon>Solanaceae</taxon>
        <taxon>Solanoideae</taxon>
        <taxon>Solaneae</taxon>
        <taxon>Solanum</taxon>
        <taxon>Solanum subgen. Lycopersicon</taxon>
    </lineage>
</organism>